<evidence type="ECO:0000313" key="3">
    <source>
        <dbReference type="Proteomes" id="UP000182264"/>
    </source>
</evidence>
<dbReference type="Gene3D" id="3.20.20.140">
    <property type="entry name" value="Metal-dependent hydrolases"/>
    <property type="match status" value="1"/>
</dbReference>
<dbReference type="AlphaFoldDB" id="A0A1L3GH60"/>
<evidence type="ECO:0000313" key="2">
    <source>
        <dbReference type="EMBL" id="APG25283.1"/>
    </source>
</evidence>
<dbReference type="SMART" id="SM00481">
    <property type="entry name" value="POLIIIAc"/>
    <property type="match status" value="1"/>
</dbReference>
<dbReference type="PANTHER" id="PTHR42924">
    <property type="entry name" value="EXONUCLEASE"/>
    <property type="match status" value="1"/>
</dbReference>
<dbReference type="Pfam" id="PF02811">
    <property type="entry name" value="PHP"/>
    <property type="match status" value="1"/>
</dbReference>
<dbReference type="PANTHER" id="PTHR42924:SF3">
    <property type="entry name" value="POLYMERASE_HISTIDINOL PHOSPHATASE N-TERMINAL DOMAIN-CONTAINING PROTEIN"/>
    <property type="match status" value="1"/>
</dbReference>
<dbReference type="EMBL" id="CP015518">
    <property type="protein sequence ID" value="APG25283.1"/>
    <property type="molecule type" value="Genomic_DNA"/>
</dbReference>
<dbReference type="InterPro" id="IPR003141">
    <property type="entry name" value="Pol/His_phosphatase_N"/>
</dbReference>
<dbReference type="InterPro" id="IPR004013">
    <property type="entry name" value="PHP_dom"/>
</dbReference>
<keyword evidence="3" id="KW-1185">Reference proteome</keyword>
<dbReference type="InterPro" id="IPR016195">
    <property type="entry name" value="Pol/histidinol_Pase-like"/>
</dbReference>
<dbReference type="Gene3D" id="1.10.150.650">
    <property type="match status" value="1"/>
</dbReference>
<feature type="domain" description="Polymerase/histidinol phosphatase N-terminal" evidence="1">
    <location>
        <begin position="5"/>
        <end position="70"/>
    </location>
</feature>
<sequence length="293" mass="32296">MEKYVDLHLHSRCSDGLYAPAEVICRAAAAGLAAAALADHDNVDGIDAAMQAGNACGIEVLPAVELSVVWGGFRDIHLLGYGMDHHHRELSAALEDFRAFRAGRNQRILERINQKLAEENRAPIAFGEVRRHAEGTLGRPHIARVLVDHGYARDSEEAFARYLVPCNVPKRYFPMDEAIGLIHQAGGITSLAHPPYITGDRGQLRRLFDAFAALGLDGIEAYNNRSSNDDVDWYISEARRRNLIVTGGSDFHGGEGGEIVIGGGRGNLRIPYSCVEAIRRAVDERRKRQPKQR</sequence>
<proteinExistence type="predicted"/>
<dbReference type="GO" id="GO:0035312">
    <property type="term" value="F:5'-3' DNA exonuclease activity"/>
    <property type="evidence" value="ECO:0007669"/>
    <property type="project" value="TreeGrafter"/>
</dbReference>
<dbReference type="InterPro" id="IPR052018">
    <property type="entry name" value="PHP_domain"/>
</dbReference>
<gene>
    <name evidence="2" type="ORF">A7E75_09870</name>
</gene>
<protein>
    <submittedName>
        <fullName evidence="2">Phosphatase</fullName>
    </submittedName>
</protein>
<evidence type="ECO:0000259" key="1">
    <source>
        <dbReference type="SMART" id="SM00481"/>
    </source>
</evidence>
<dbReference type="SUPFAM" id="SSF89550">
    <property type="entry name" value="PHP domain-like"/>
    <property type="match status" value="1"/>
</dbReference>
<reference evidence="2 3" key="1">
    <citation type="journal article" date="2017" name="Genome Announc.">
        <title>Complete Genome Sequences of Two Acetylene-Fermenting Pelobacter acetylenicus Strains.</title>
        <authorList>
            <person name="Sutton J.M."/>
            <person name="Baesman S.M."/>
            <person name="Fierst J.L."/>
            <person name="Poret-Peterson A.T."/>
            <person name="Oremland R.S."/>
            <person name="Dunlap D.S."/>
            <person name="Akob D.M."/>
        </authorList>
    </citation>
    <scope>NUCLEOTIDE SEQUENCE [LARGE SCALE GENOMIC DNA]</scope>
    <source>
        <strain evidence="2 3">DSM 3247</strain>
    </source>
</reference>
<dbReference type="Proteomes" id="UP000182264">
    <property type="component" value="Chromosome"/>
</dbReference>
<organism evidence="2 3">
    <name type="scientific">Syntrophotalea acetylenica</name>
    <name type="common">Pelobacter acetylenicus</name>
    <dbReference type="NCBI Taxonomy" id="29542"/>
    <lineage>
        <taxon>Bacteria</taxon>
        <taxon>Pseudomonadati</taxon>
        <taxon>Thermodesulfobacteriota</taxon>
        <taxon>Desulfuromonadia</taxon>
        <taxon>Desulfuromonadales</taxon>
        <taxon>Syntrophotaleaceae</taxon>
        <taxon>Syntrophotalea</taxon>
    </lineage>
</organism>
<dbReference type="GO" id="GO:0004534">
    <property type="term" value="F:5'-3' RNA exonuclease activity"/>
    <property type="evidence" value="ECO:0007669"/>
    <property type="project" value="TreeGrafter"/>
</dbReference>
<dbReference type="CDD" id="cd07438">
    <property type="entry name" value="PHP_HisPPase_AMP"/>
    <property type="match status" value="1"/>
</dbReference>
<accession>A0A1L3GH60</accession>
<name>A0A1L3GH60_SYNAC</name>